<dbReference type="Proteomes" id="UP000426444">
    <property type="component" value="Chromosome"/>
</dbReference>
<gene>
    <name evidence="5" type="ORF">SYNTR_1574</name>
</gene>
<organism evidence="5 6">
    <name type="scientific">Candidatus Syntrophocurvum alkaliphilum</name>
    <dbReference type="NCBI Taxonomy" id="2293317"/>
    <lineage>
        <taxon>Bacteria</taxon>
        <taxon>Bacillati</taxon>
        <taxon>Bacillota</taxon>
        <taxon>Clostridia</taxon>
        <taxon>Eubacteriales</taxon>
        <taxon>Syntrophomonadaceae</taxon>
        <taxon>Candidatus Syntrophocurvum</taxon>
    </lineage>
</organism>
<dbReference type="GO" id="GO:0016491">
    <property type="term" value="F:oxidoreductase activity"/>
    <property type="evidence" value="ECO:0007669"/>
    <property type="project" value="UniProtKB-KW"/>
</dbReference>
<dbReference type="EMBL" id="CP046457">
    <property type="protein sequence ID" value="QGU00168.1"/>
    <property type="molecule type" value="Genomic_DNA"/>
</dbReference>
<dbReference type="RefSeq" id="WP_156203982.1">
    <property type="nucleotide sequence ID" value="NZ_CP046457.1"/>
</dbReference>
<dbReference type="OrthoDB" id="9775296at2"/>
<evidence type="ECO:0000256" key="2">
    <source>
        <dbReference type="ARBA" id="ARBA00023002"/>
    </source>
</evidence>
<proteinExistence type="inferred from homology"/>
<protein>
    <recommendedName>
        <fullName evidence="7">Oxidoreductase, short-chain dehydrogenase/reductase family</fullName>
    </recommendedName>
</protein>
<dbReference type="SUPFAM" id="SSF51735">
    <property type="entry name" value="NAD(P)-binding Rossmann-fold domains"/>
    <property type="match status" value="1"/>
</dbReference>
<dbReference type="KEGG" id="salq:SYNTR_1574"/>
<dbReference type="PANTHER" id="PTHR43391:SF26">
    <property type="entry name" value="BLL7251 PROTEIN"/>
    <property type="match status" value="1"/>
</dbReference>
<dbReference type="AlphaFoldDB" id="A0A6I6DGR4"/>
<evidence type="ECO:0008006" key="7">
    <source>
        <dbReference type="Google" id="ProtNLM"/>
    </source>
</evidence>
<dbReference type="PRINTS" id="PR00080">
    <property type="entry name" value="SDRFAMILY"/>
</dbReference>
<evidence type="ECO:0000256" key="4">
    <source>
        <dbReference type="SAM" id="MobiDB-lite"/>
    </source>
</evidence>
<reference evidence="6" key="1">
    <citation type="journal article" date="2019" name="Microbiology">
        <title>Complete Genome Sequence of an Uncultured Bacterium of the Candidate Phylum Bipolaricaulota.</title>
        <authorList>
            <person name="Kadnikov V.V."/>
            <person name="Mardanov A.V."/>
            <person name="Beletsky A.V."/>
            <person name="Frank Y.A."/>
            <person name="Karnachuk O.V."/>
            <person name="Ravin N.V."/>
        </authorList>
    </citation>
    <scope>NUCLEOTIDE SEQUENCE [LARGE SCALE GENOMIC DNA]</scope>
</reference>
<evidence type="ECO:0000256" key="3">
    <source>
        <dbReference type="RuleBase" id="RU000363"/>
    </source>
</evidence>
<dbReference type="PRINTS" id="PR00081">
    <property type="entry name" value="GDHRDH"/>
</dbReference>
<accession>A0A6I6DGR4</accession>
<evidence type="ECO:0000313" key="5">
    <source>
        <dbReference type="EMBL" id="QGU00168.1"/>
    </source>
</evidence>
<evidence type="ECO:0000256" key="1">
    <source>
        <dbReference type="ARBA" id="ARBA00006484"/>
    </source>
</evidence>
<comment type="similarity">
    <text evidence="1 3">Belongs to the short-chain dehydrogenases/reductases (SDR) family.</text>
</comment>
<dbReference type="Gene3D" id="3.40.50.720">
    <property type="entry name" value="NAD(P)-binding Rossmann-like Domain"/>
    <property type="match status" value="1"/>
</dbReference>
<name>A0A6I6DGR4_9FIRM</name>
<sequence length="280" mass="30940">MGKYTGKVIAITGAANGIGRELAIQYAKKGAKLSLSDIDAKNLESLVAELKGTEIVTAVFDVGNYEDMEAYAKKTYDTFGTVDIFYNNAGVAVVGNIWEQSLKDWKWAFDTNVMGVVHGIKSFVPRMIEQDKECRIINTASVAGLLVSPNSPVYVSSKHAAVTLTEVLNLQLQLAGAKVRASALCPGFVVSDLHNSDRHRPQELQNDPNKDPYYQSEDYKTKAQIMEQSVTGGMATDKAVEIIIKAVEDDEFFIMTHPEYKPIIEMRMKNILEQNRPSAI</sequence>
<dbReference type="Pfam" id="PF00106">
    <property type="entry name" value="adh_short"/>
    <property type="match status" value="1"/>
</dbReference>
<dbReference type="CDD" id="cd05233">
    <property type="entry name" value="SDR_c"/>
    <property type="match status" value="1"/>
</dbReference>
<keyword evidence="2" id="KW-0560">Oxidoreductase</keyword>
<evidence type="ECO:0000313" key="6">
    <source>
        <dbReference type="Proteomes" id="UP000426444"/>
    </source>
</evidence>
<dbReference type="PANTHER" id="PTHR43391">
    <property type="entry name" value="RETINOL DEHYDROGENASE-RELATED"/>
    <property type="match status" value="1"/>
</dbReference>
<keyword evidence="6" id="KW-1185">Reference proteome</keyword>
<feature type="region of interest" description="Disordered" evidence="4">
    <location>
        <begin position="196"/>
        <end position="215"/>
    </location>
</feature>
<dbReference type="InterPro" id="IPR002347">
    <property type="entry name" value="SDR_fam"/>
</dbReference>
<dbReference type="InterPro" id="IPR036291">
    <property type="entry name" value="NAD(P)-bd_dom_sf"/>
</dbReference>